<dbReference type="InterPro" id="IPR014710">
    <property type="entry name" value="RmlC-like_jellyroll"/>
</dbReference>
<dbReference type="InterPro" id="IPR011051">
    <property type="entry name" value="RmlC_Cupin_sf"/>
</dbReference>
<dbReference type="InterPro" id="IPR003829">
    <property type="entry name" value="Pirin_N_dom"/>
</dbReference>
<dbReference type="PANTHER" id="PTHR13903:SF8">
    <property type="entry name" value="PIRIN"/>
    <property type="match status" value="1"/>
</dbReference>
<dbReference type="PROSITE" id="PS50278">
    <property type="entry name" value="PDGF_2"/>
    <property type="match status" value="1"/>
</dbReference>
<evidence type="ECO:0000256" key="3">
    <source>
        <dbReference type="RuleBase" id="RU003457"/>
    </source>
</evidence>
<dbReference type="InterPro" id="IPR012093">
    <property type="entry name" value="Pirin"/>
</dbReference>
<dbReference type="InterPro" id="IPR023581">
    <property type="entry name" value="PD_growth_factor_CS"/>
</dbReference>
<dbReference type="CDD" id="cd02909">
    <property type="entry name" value="cupin_pirin_N"/>
    <property type="match status" value="1"/>
</dbReference>
<accession>A0ABS2Y055</accession>
<feature type="non-terminal residue" evidence="6">
    <location>
        <position position="1"/>
    </location>
</feature>
<dbReference type="Pfam" id="PF02678">
    <property type="entry name" value="Pirin"/>
    <property type="match status" value="1"/>
</dbReference>
<evidence type="ECO:0000259" key="5">
    <source>
        <dbReference type="PROSITE" id="PS50278"/>
    </source>
</evidence>
<dbReference type="InterPro" id="IPR000072">
    <property type="entry name" value="PDGF/VEGF_dom"/>
</dbReference>
<dbReference type="Gene3D" id="2.10.90.10">
    <property type="entry name" value="Cystine-knot cytokines"/>
    <property type="match status" value="1"/>
</dbReference>
<dbReference type="CDD" id="cd00135">
    <property type="entry name" value="PDGF"/>
    <property type="match status" value="1"/>
</dbReference>
<dbReference type="Pfam" id="PF05726">
    <property type="entry name" value="Pirin_C"/>
    <property type="match status" value="1"/>
</dbReference>
<gene>
    <name evidence="6" type="primary">Pir</name>
    <name evidence="6" type="ORF">GTO93_0010997</name>
</gene>
<protein>
    <submittedName>
        <fullName evidence="6">PIR protein</fullName>
    </submittedName>
</protein>
<evidence type="ECO:0000256" key="4">
    <source>
        <dbReference type="RuleBase" id="RU003818"/>
    </source>
</evidence>
<dbReference type="EMBL" id="JAAWVQ010091039">
    <property type="protein sequence ID" value="MBN3279592.1"/>
    <property type="molecule type" value="Genomic_DNA"/>
</dbReference>
<dbReference type="PROSITE" id="PS00249">
    <property type="entry name" value="PDGF_1"/>
    <property type="match status" value="1"/>
</dbReference>
<comment type="similarity">
    <text evidence="1 3">Belongs to the pirin family.</text>
</comment>
<dbReference type="Proteomes" id="UP001166093">
    <property type="component" value="Unassembled WGS sequence"/>
</dbReference>
<feature type="domain" description="Platelet-derived growth factor (PDGF) family profile" evidence="5">
    <location>
        <begin position="315"/>
        <end position="414"/>
    </location>
</feature>
<dbReference type="InterPro" id="IPR029034">
    <property type="entry name" value="Cystine-knot_cytokine"/>
</dbReference>
<dbReference type="Gene3D" id="2.60.120.10">
    <property type="entry name" value="Jelly Rolls"/>
    <property type="match status" value="2"/>
</dbReference>
<organism evidence="6 7">
    <name type="scientific">Polyodon spathula</name>
    <name type="common">North American paddlefish</name>
    <name type="synonym">Squalus spathula</name>
    <dbReference type="NCBI Taxonomy" id="7913"/>
    <lineage>
        <taxon>Eukaryota</taxon>
        <taxon>Metazoa</taxon>
        <taxon>Chordata</taxon>
        <taxon>Craniata</taxon>
        <taxon>Vertebrata</taxon>
        <taxon>Euteleostomi</taxon>
        <taxon>Actinopterygii</taxon>
        <taxon>Chondrostei</taxon>
        <taxon>Acipenseriformes</taxon>
        <taxon>Polyodontidae</taxon>
        <taxon>Polyodon</taxon>
    </lineage>
</organism>
<comment type="caution">
    <text evidence="6">The sequence shown here is derived from an EMBL/GenBank/DDBJ whole genome shotgun (WGS) entry which is preliminary data.</text>
</comment>
<dbReference type="SUPFAM" id="SSF57501">
    <property type="entry name" value="Cystine-knot cytokines"/>
    <property type="match status" value="1"/>
</dbReference>
<keyword evidence="7" id="KW-1185">Reference proteome</keyword>
<dbReference type="InterPro" id="IPR008778">
    <property type="entry name" value="Pirin_C_dom"/>
</dbReference>
<evidence type="ECO:0000256" key="2">
    <source>
        <dbReference type="ARBA" id="ARBA00023030"/>
    </source>
</evidence>
<dbReference type="SMART" id="SM00141">
    <property type="entry name" value="PDGF"/>
    <property type="match status" value="1"/>
</dbReference>
<dbReference type="PANTHER" id="PTHR13903">
    <property type="entry name" value="PIRIN-RELATED"/>
    <property type="match status" value="1"/>
</dbReference>
<evidence type="ECO:0000256" key="1">
    <source>
        <dbReference type="ARBA" id="ARBA00008416"/>
    </source>
</evidence>
<dbReference type="Pfam" id="PF00341">
    <property type="entry name" value="PDGF"/>
    <property type="match status" value="1"/>
</dbReference>
<proteinExistence type="inferred from homology"/>
<evidence type="ECO:0000313" key="7">
    <source>
        <dbReference type="Proteomes" id="UP001166093"/>
    </source>
</evidence>
<sequence>MLDEFKVCKPAGFPDHPHRGFETVTYLIQGTSAHEDFCGHSGTMKAGDLQWMTAGRGVVHAEMPVSDEPVCGLQLWVNLRSSEKMVAPQYQELKSKEIPKPSKGGVTVAVISGEALGVKSKVYTRTPTMYLDFKLEKGAKHVQPVPIGWTAFVYTLSGCVHVGPDSDQRQIEPHHTVVFDDGEGIQVENKDAEVAHFVIIAGEPIKEPVVQHGPFVMNTEEEITQAINDFRSGTNGFERAKIWRTSTSRGESREAVEHRIRSTSNLEELLQTTHYEDWKLWKCRLKLKELATKNDPPLLTSHRSTRYAAAVYDLEILKAIDDEWQKIQCTPRETCVDVAKELATNTNVFFKPPCVSVFRCGGCCNEESLSCRNTSVSYITKTLFQISIPLTYMPQPVTLGVANHTACKCMPPTMIRRHAPHHHRDNSCHHSPKPCNNVEFWDSTTCQCVPYPQRRMRAGPFRLNSSSSRKHKYIRIFSQFELSPIAELAVCGPFAMFDEDLCECVCRRECPVNYSMNFGNCTCQCSESSETCAQKDRLFDPESCR</sequence>
<keyword evidence="2 4" id="KW-0339">Growth factor</keyword>
<dbReference type="SUPFAM" id="SSF51182">
    <property type="entry name" value="RmlC-like cupins"/>
    <property type="match status" value="1"/>
</dbReference>
<name>A0ABS2Y055_POLSP</name>
<comment type="similarity">
    <text evidence="4">Belongs to the PDGF/VEGF growth factor family.</text>
</comment>
<reference evidence="6" key="1">
    <citation type="journal article" date="2021" name="Cell">
        <title>Tracing the genetic footprints of vertebrate landing in non-teleost ray-finned fishes.</title>
        <authorList>
            <person name="Bi X."/>
            <person name="Wang K."/>
            <person name="Yang L."/>
            <person name="Pan H."/>
            <person name="Jiang H."/>
            <person name="Wei Q."/>
            <person name="Fang M."/>
            <person name="Yu H."/>
            <person name="Zhu C."/>
            <person name="Cai Y."/>
            <person name="He Y."/>
            <person name="Gan X."/>
            <person name="Zeng H."/>
            <person name="Yu D."/>
            <person name="Zhu Y."/>
            <person name="Jiang H."/>
            <person name="Qiu Q."/>
            <person name="Yang H."/>
            <person name="Zhang Y.E."/>
            <person name="Wang W."/>
            <person name="Zhu M."/>
            <person name="He S."/>
            <person name="Zhang G."/>
        </authorList>
    </citation>
    <scope>NUCLEOTIDE SEQUENCE</scope>
    <source>
        <strain evidence="6">Pddl_001</strain>
    </source>
</reference>
<feature type="non-terminal residue" evidence="6">
    <location>
        <position position="545"/>
    </location>
</feature>
<evidence type="ECO:0000313" key="6">
    <source>
        <dbReference type="EMBL" id="MBN3279592.1"/>
    </source>
</evidence>
<dbReference type="CDD" id="cd02247">
    <property type="entry name" value="cupin_pirin_C"/>
    <property type="match status" value="1"/>
</dbReference>